<protein>
    <submittedName>
        <fullName evidence="2">Uncharacterized protein</fullName>
    </submittedName>
</protein>
<evidence type="ECO:0000256" key="1">
    <source>
        <dbReference type="SAM" id="MobiDB-lite"/>
    </source>
</evidence>
<dbReference type="InParanoid" id="A0A369JLP5"/>
<dbReference type="AlphaFoldDB" id="A0A369JLP5"/>
<reference evidence="2" key="1">
    <citation type="submission" date="2018-04" db="EMBL/GenBank/DDBJ databases">
        <title>Whole genome sequencing of Hypsizygus marmoreus.</title>
        <authorList>
            <person name="Choi I.-G."/>
            <person name="Min B."/>
            <person name="Kim J.-G."/>
            <person name="Kim S."/>
            <person name="Oh Y.-L."/>
            <person name="Kong W.-S."/>
            <person name="Park H."/>
            <person name="Jeong J."/>
            <person name="Song E.-S."/>
        </authorList>
    </citation>
    <scope>NUCLEOTIDE SEQUENCE [LARGE SCALE GENOMIC DNA]</scope>
    <source>
        <strain evidence="2">51987-8</strain>
    </source>
</reference>
<feature type="compositionally biased region" description="Basic and acidic residues" evidence="1">
    <location>
        <begin position="65"/>
        <end position="86"/>
    </location>
</feature>
<dbReference type="Proteomes" id="UP000076154">
    <property type="component" value="Unassembled WGS sequence"/>
</dbReference>
<evidence type="ECO:0000313" key="3">
    <source>
        <dbReference type="Proteomes" id="UP000076154"/>
    </source>
</evidence>
<comment type="caution">
    <text evidence="2">The sequence shown here is derived from an EMBL/GenBank/DDBJ whole genome shotgun (WGS) entry which is preliminary data.</text>
</comment>
<accession>A0A369JLP5</accession>
<sequence length="245" mass="26187">MPPSLRRTISSPSVRSSPYPSLSHAVNGATASRGNGHRRSSGSETTGRRVLADIEWWRVVDGQRDADADQESEDHNRDQTLDDLHSRGLPVEEIPGAADISTDVGAEHLAAASITPLVEGTEETPQTLPTNEFAALSITPHSPLSRNHSRQSSGSSLESTPEAAEPAFHGLRLAMFGLDSDFPEATLPAFPVLRRGPGCTGVTPPLFSLRAHSFMDVVSFKNDTASHYADFTVSPLSSASPHLCN</sequence>
<feature type="region of interest" description="Disordered" evidence="1">
    <location>
        <begin position="65"/>
        <end position="88"/>
    </location>
</feature>
<feature type="region of interest" description="Disordered" evidence="1">
    <location>
        <begin position="1"/>
        <end position="47"/>
    </location>
</feature>
<dbReference type="OrthoDB" id="3236040at2759"/>
<evidence type="ECO:0000313" key="2">
    <source>
        <dbReference type="EMBL" id="RDB22262.1"/>
    </source>
</evidence>
<proteinExistence type="predicted"/>
<dbReference type="EMBL" id="LUEZ02000052">
    <property type="protein sequence ID" value="RDB22262.1"/>
    <property type="molecule type" value="Genomic_DNA"/>
</dbReference>
<feature type="region of interest" description="Disordered" evidence="1">
    <location>
        <begin position="140"/>
        <end position="164"/>
    </location>
</feature>
<organism evidence="2 3">
    <name type="scientific">Hypsizygus marmoreus</name>
    <name type="common">White beech mushroom</name>
    <name type="synonym">Agaricus marmoreus</name>
    <dbReference type="NCBI Taxonomy" id="39966"/>
    <lineage>
        <taxon>Eukaryota</taxon>
        <taxon>Fungi</taxon>
        <taxon>Dikarya</taxon>
        <taxon>Basidiomycota</taxon>
        <taxon>Agaricomycotina</taxon>
        <taxon>Agaricomycetes</taxon>
        <taxon>Agaricomycetidae</taxon>
        <taxon>Agaricales</taxon>
        <taxon>Tricholomatineae</taxon>
        <taxon>Lyophyllaceae</taxon>
        <taxon>Hypsizygus</taxon>
    </lineage>
</organism>
<feature type="compositionally biased region" description="Low complexity" evidence="1">
    <location>
        <begin position="10"/>
        <end position="23"/>
    </location>
</feature>
<keyword evidence="3" id="KW-1185">Reference proteome</keyword>
<name>A0A369JLP5_HYPMA</name>
<gene>
    <name evidence="2" type="ORF">Hypma_010590</name>
</gene>